<dbReference type="Proteomes" id="UP000037696">
    <property type="component" value="Unassembled WGS sequence"/>
</dbReference>
<dbReference type="EMBL" id="LHQQ01000233">
    <property type="protein sequence ID" value="KOS38822.1"/>
    <property type="molecule type" value="Genomic_DNA"/>
</dbReference>
<reference evidence="1 2" key="1">
    <citation type="submission" date="2015-08" db="EMBL/GenBank/DDBJ databases">
        <title>Genome sequencing of Penicillium nordicum.</title>
        <authorList>
            <person name="Nguyen H.D."/>
            <person name="Seifert K.A."/>
        </authorList>
    </citation>
    <scope>NUCLEOTIDE SEQUENCE [LARGE SCALE GENOMIC DNA]</scope>
    <source>
        <strain evidence="1 2">DAOMC 185683</strain>
    </source>
</reference>
<protein>
    <submittedName>
        <fullName evidence="1">Uncharacterized protein</fullName>
    </submittedName>
</protein>
<organism evidence="1 2">
    <name type="scientific">Penicillium nordicum</name>
    <dbReference type="NCBI Taxonomy" id="229535"/>
    <lineage>
        <taxon>Eukaryota</taxon>
        <taxon>Fungi</taxon>
        <taxon>Dikarya</taxon>
        <taxon>Ascomycota</taxon>
        <taxon>Pezizomycotina</taxon>
        <taxon>Eurotiomycetes</taxon>
        <taxon>Eurotiomycetidae</taxon>
        <taxon>Eurotiales</taxon>
        <taxon>Aspergillaceae</taxon>
        <taxon>Penicillium</taxon>
    </lineage>
</organism>
<comment type="caution">
    <text evidence="1">The sequence shown here is derived from an EMBL/GenBank/DDBJ whole genome shotgun (WGS) entry which is preliminary data.</text>
</comment>
<evidence type="ECO:0000313" key="1">
    <source>
        <dbReference type="EMBL" id="KOS38822.1"/>
    </source>
</evidence>
<proteinExistence type="predicted"/>
<evidence type="ECO:0000313" key="2">
    <source>
        <dbReference type="Proteomes" id="UP000037696"/>
    </source>
</evidence>
<name>A0A0N0RXX7_9EURO</name>
<keyword evidence="2" id="KW-1185">Reference proteome</keyword>
<accession>A0A0N0RXX7</accession>
<gene>
    <name evidence="1" type="ORF">ACN38_g10353</name>
</gene>
<sequence length="126" mass="14215">MAIPFARFHDNSLFSGILTGRYQRFPIRNRGVTPHFLSIFSSFSFYFLPKDPQPSREPRGIPPPPGAGEVRLGERRGFSVLVIPTLAFFTSPSLISRPQPRYLVLPFNTPTNFLLFSPQSTHHLGS</sequence>
<dbReference type="AlphaFoldDB" id="A0A0N0RXX7"/>